<comment type="caution">
    <text evidence="1">The sequence shown here is derived from an EMBL/GenBank/DDBJ whole genome shotgun (WGS) entry which is preliminary data.</text>
</comment>
<protein>
    <submittedName>
        <fullName evidence="1">Uncharacterized protein</fullName>
    </submittedName>
</protein>
<dbReference type="AlphaFoldDB" id="A0A3M7T938"/>
<sequence>MHSKSAMFQIYFLKKYLGIKHKIDKFKIDIKSFIIKKLIKNTFLFKSKTKNFDLKFTFDHELQFAYFHKSKDFDLLSNLEVLKYN</sequence>
<evidence type="ECO:0000313" key="1">
    <source>
        <dbReference type="EMBL" id="RNA44350.1"/>
    </source>
</evidence>
<accession>A0A3M7T938</accession>
<reference evidence="1 2" key="1">
    <citation type="journal article" date="2018" name="Sci. Rep.">
        <title>Genomic signatures of local adaptation to the degree of environmental predictability in rotifers.</title>
        <authorList>
            <person name="Franch-Gras L."/>
            <person name="Hahn C."/>
            <person name="Garcia-Roger E.M."/>
            <person name="Carmona M.J."/>
            <person name="Serra M."/>
            <person name="Gomez A."/>
        </authorList>
    </citation>
    <scope>NUCLEOTIDE SEQUENCE [LARGE SCALE GENOMIC DNA]</scope>
    <source>
        <strain evidence="1">HYR1</strain>
    </source>
</reference>
<proteinExistence type="predicted"/>
<evidence type="ECO:0000313" key="2">
    <source>
        <dbReference type="Proteomes" id="UP000276133"/>
    </source>
</evidence>
<dbReference type="Proteomes" id="UP000276133">
    <property type="component" value="Unassembled WGS sequence"/>
</dbReference>
<dbReference type="EMBL" id="REGN01000117">
    <property type="protein sequence ID" value="RNA44350.1"/>
    <property type="molecule type" value="Genomic_DNA"/>
</dbReference>
<organism evidence="1 2">
    <name type="scientific">Brachionus plicatilis</name>
    <name type="common">Marine rotifer</name>
    <name type="synonym">Brachionus muelleri</name>
    <dbReference type="NCBI Taxonomy" id="10195"/>
    <lineage>
        <taxon>Eukaryota</taxon>
        <taxon>Metazoa</taxon>
        <taxon>Spiralia</taxon>
        <taxon>Gnathifera</taxon>
        <taxon>Rotifera</taxon>
        <taxon>Eurotatoria</taxon>
        <taxon>Monogononta</taxon>
        <taxon>Pseudotrocha</taxon>
        <taxon>Ploima</taxon>
        <taxon>Brachionidae</taxon>
        <taxon>Brachionus</taxon>
    </lineage>
</organism>
<name>A0A3M7T938_BRAPC</name>
<gene>
    <name evidence="1" type="ORF">BpHYR1_010332</name>
</gene>
<keyword evidence="2" id="KW-1185">Reference proteome</keyword>